<accession>A0A0J7AF29</accession>
<dbReference type="Proteomes" id="UP000035932">
    <property type="component" value="Unassembled WGS sequence"/>
</dbReference>
<organism evidence="2 3">
    <name type="scientific">Streptomyces roseus</name>
    <dbReference type="NCBI Taxonomy" id="66430"/>
    <lineage>
        <taxon>Bacteria</taxon>
        <taxon>Bacillati</taxon>
        <taxon>Actinomycetota</taxon>
        <taxon>Actinomycetes</taxon>
        <taxon>Kitasatosporales</taxon>
        <taxon>Streptomycetaceae</taxon>
        <taxon>Streptomyces</taxon>
    </lineage>
</organism>
<evidence type="ECO:0000256" key="1">
    <source>
        <dbReference type="SAM" id="MobiDB-lite"/>
    </source>
</evidence>
<proteinExistence type="predicted"/>
<dbReference type="AlphaFoldDB" id="A0A0J7AF29"/>
<dbReference type="PATRIC" id="fig|66430.4.peg.7169"/>
<dbReference type="Gene3D" id="1.25.40.10">
    <property type="entry name" value="Tetratricopeptide repeat domain"/>
    <property type="match status" value="1"/>
</dbReference>
<dbReference type="STRING" id="66430.ACS04_21585"/>
<feature type="region of interest" description="Disordered" evidence="1">
    <location>
        <begin position="84"/>
        <end position="109"/>
    </location>
</feature>
<reference evidence="2 3" key="1">
    <citation type="submission" date="2015-06" db="EMBL/GenBank/DDBJ databases">
        <title>Recapitulation of the evolution of biosynthetic gene clusters reveals hidden chemical diversity on bacterial genomes.</title>
        <authorList>
            <person name="Cruz-Morales P."/>
            <person name="Martinez-Guerrero C."/>
            <person name="Morales-Escalante M.A."/>
            <person name="Yanez-Guerra L.A."/>
            <person name="Kopp J.F."/>
            <person name="Feldmann J."/>
            <person name="Ramos-Aboites H.E."/>
            <person name="Barona-Gomez F."/>
        </authorList>
    </citation>
    <scope>NUCLEOTIDE SEQUENCE [LARGE SCALE GENOMIC DNA]</scope>
    <source>
        <strain evidence="2 3">ATCC 31245</strain>
    </source>
</reference>
<keyword evidence="3" id="KW-1185">Reference proteome</keyword>
<evidence type="ECO:0000313" key="2">
    <source>
        <dbReference type="EMBL" id="KMO95811.1"/>
    </source>
</evidence>
<dbReference type="EMBL" id="LFML01000085">
    <property type="protein sequence ID" value="KMO95811.1"/>
    <property type="molecule type" value="Genomic_DNA"/>
</dbReference>
<evidence type="ECO:0008006" key="4">
    <source>
        <dbReference type="Google" id="ProtNLM"/>
    </source>
</evidence>
<dbReference type="OrthoDB" id="3215106at2"/>
<sequence length="455" mass="49700">MEPSGPTLFQTLINQRGWQDYQVFKRRYEQAAKQLAELEGPSSIATATIEKRQFFRYAHGEVRTPQTVARRVLEFMFPGIPATRILGPAESKPGPSPHRPAADDRDAVDPSEYGLEDVVMAAANESAQFAARAESSNVGPHTLEQLEADIRRLVMTYPNRPVGPLFREVRALRDRAFELLEGRQPPRYTSDLYVGAGVLCGVLANASFDLGRYDAAETQARTAFLFGELAGHNGLRSWVRGLQALIAYWDGRPVDAVRLADSGSAFTPESGTAQIRLESIKARAYGQLNRGSDALAALSAADHLRERLAEGDELPGGMMAFPVEKQLFYSSSTHLWLAGTQHLSDAEARADEAVEMFQSAPPEQQRLGEMSLARMDLAMARLGRGDVDGAATQIHAVLGVSARRRTESVDRRIGHFSRQLALHPGAGSPAAIGLREVIIAHQERMPAQLPPGGSQ</sequence>
<dbReference type="SUPFAM" id="SSF48452">
    <property type="entry name" value="TPR-like"/>
    <property type="match status" value="1"/>
</dbReference>
<evidence type="ECO:0000313" key="3">
    <source>
        <dbReference type="Proteomes" id="UP000035932"/>
    </source>
</evidence>
<comment type="caution">
    <text evidence="2">The sequence shown here is derived from an EMBL/GenBank/DDBJ whole genome shotgun (WGS) entry which is preliminary data.</text>
</comment>
<protein>
    <recommendedName>
        <fullName evidence="4">Tetratricopeptide repeat protein</fullName>
    </recommendedName>
</protein>
<dbReference type="InterPro" id="IPR011990">
    <property type="entry name" value="TPR-like_helical_dom_sf"/>
</dbReference>
<gene>
    <name evidence="2" type="ORF">ACS04_21585</name>
</gene>
<name>A0A0J7AF29_9ACTN</name>